<keyword evidence="3" id="KW-0648">Protein biosynthesis</keyword>
<organism evidence="7 8">
    <name type="scientific">Tetradesmus obliquus</name>
    <name type="common">Green alga</name>
    <name type="synonym">Acutodesmus obliquus</name>
    <dbReference type="NCBI Taxonomy" id="3088"/>
    <lineage>
        <taxon>Eukaryota</taxon>
        <taxon>Viridiplantae</taxon>
        <taxon>Chlorophyta</taxon>
        <taxon>core chlorophytes</taxon>
        <taxon>Chlorophyceae</taxon>
        <taxon>CS clade</taxon>
        <taxon>Sphaeropleales</taxon>
        <taxon>Scenedesmaceae</taxon>
        <taxon>Tetradesmus</taxon>
    </lineage>
</organism>
<dbReference type="EMBL" id="FNXT01001243">
    <property type="protein sequence ID" value="SZX75845.1"/>
    <property type="molecule type" value="Genomic_DNA"/>
</dbReference>
<proteinExistence type="inferred from homology"/>
<keyword evidence="3" id="KW-0150">Chloroplast</keyword>
<keyword evidence="1 4" id="KW-0820">tRNA-binding</keyword>
<protein>
    <recommendedName>
        <fullName evidence="3">Glutamyl-tRNA(Gln) amidotransferase subunit C, chloroplastic/mitochondrial</fullName>
        <shortName evidence="3">Glu-AdT subunit C</shortName>
        <ecNumber evidence="3">6.3.5.-</ecNumber>
    </recommendedName>
</protein>
<dbReference type="GO" id="GO:0005739">
    <property type="term" value="C:mitochondrion"/>
    <property type="evidence" value="ECO:0007669"/>
    <property type="project" value="UniProtKB-SubCell"/>
</dbReference>
<dbReference type="GO" id="GO:0006450">
    <property type="term" value="P:regulation of translational fidelity"/>
    <property type="evidence" value="ECO:0007669"/>
    <property type="project" value="InterPro"/>
</dbReference>
<keyword evidence="3" id="KW-0547">Nucleotide-binding</keyword>
<evidence type="ECO:0000256" key="3">
    <source>
        <dbReference type="HAMAP-Rule" id="MF_03149"/>
    </source>
</evidence>
<reference evidence="7 8" key="1">
    <citation type="submission" date="2016-10" db="EMBL/GenBank/DDBJ databases">
        <authorList>
            <person name="Cai Z."/>
        </authorList>
    </citation>
    <scope>NUCLEOTIDE SEQUENCE [LARGE SCALE GENOMIC DNA]</scope>
</reference>
<comment type="function">
    <text evidence="3">Allows the formation of correctly charged Gln-tRNA(Gln) through the transamidation of misacylated Glu-tRNA(Gln) in chloroplasts and mitochondria. The reaction takes place in the presence of glutamine and ATP through an activated gamma-phospho-Glu-tRNA(Gln).</text>
</comment>
<evidence type="ECO:0000256" key="5">
    <source>
        <dbReference type="SAM" id="MobiDB-lite"/>
    </source>
</evidence>
<dbReference type="OrthoDB" id="19141at2759"/>
<dbReference type="SUPFAM" id="SSF50249">
    <property type="entry name" value="Nucleic acid-binding proteins"/>
    <property type="match status" value="1"/>
</dbReference>
<dbReference type="PROSITE" id="PS50886">
    <property type="entry name" value="TRBD"/>
    <property type="match status" value="1"/>
</dbReference>
<dbReference type="GO" id="GO:0050567">
    <property type="term" value="F:glutaminyl-tRNA synthase (glutamine-hydrolyzing) activity"/>
    <property type="evidence" value="ECO:0007669"/>
    <property type="project" value="UniProtKB-UniRule"/>
</dbReference>
<evidence type="ECO:0000259" key="6">
    <source>
        <dbReference type="PROSITE" id="PS50886"/>
    </source>
</evidence>
<evidence type="ECO:0000256" key="4">
    <source>
        <dbReference type="PROSITE-ProRule" id="PRU00209"/>
    </source>
</evidence>
<dbReference type="InterPro" id="IPR012340">
    <property type="entry name" value="NA-bd_OB-fold"/>
</dbReference>
<comment type="catalytic activity">
    <reaction evidence="3">
        <text>L-glutamyl-tRNA(Gln) + L-glutamine + ATP + H2O = L-glutaminyl-tRNA(Gln) + L-glutamate + ADP + phosphate + H(+)</text>
        <dbReference type="Rhea" id="RHEA:17521"/>
        <dbReference type="Rhea" id="RHEA-COMP:9681"/>
        <dbReference type="Rhea" id="RHEA-COMP:9684"/>
        <dbReference type="ChEBI" id="CHEBI:15377"/>
        <dbReference type="ChEBI" id="CHEBI:15378"/>
        <dbReference type="ChEBI" id="CHEBI:29985"/>
        <dbReference type="ChEBI" id="CHEBI:30616"/>
        <dbReference type="ChEBI" id="CHEBI:43474"/>
        <dbReference type="ChEBI" id="CHEBI:58359"/>
        <dbReference type="ChEBI" id="CHEBI:78520"/>
        <dbReference type="ChEBI" id="CHEBI:78521"/>
        <dbReference type="ChEBI" id="CHEBI:456216"/>
    </reaction>
</comment>
<dbReference type="GO" id="GO:0005524">
    <property type="term" value="F:ATP binding"/>
    <property type="evidence" value="ECO:0007669"/>
    <property type="project" value="UniProtKB-KW"/>
</dbReference>
<dbReference type="GO" id="GO:0000049">
    <property type="term" value="F:tRNA binding"/>
    <property type="evidence" value="ECO:0007669"/>
    <property type="project" value="UniProtKB-UniRule"/>
</dbReference>
<dbReference type="GO" id="GO:0070681">
    <property type="term" value="P:glutaminyl-tRNAGln biosynthesis via transamidation"/>
    <property type="evidence" value="ECO:0007669"/>
    <property type="project" value="UniProtKB-UniRule"/>
</dbReference>
<comment type="subcellular location">
    <subcellularLocation>
        <location evidence="3">Mitochondrion</location>
    </subcellularLocation>
    <subcellularLocation>
        <location evidence="3">Plastid</location>
        <location evidence="3">Chloroplast</location>
    </subcellularLocation>
</comment>
<dbReference type="NCBIfam" id="TIGR00135">
    <property type="entry name" value="gatC"/>
    <property type="match status" value="1"/>
</dbReference>
<evidence type="ECO:0000256" key="1">
    <source>
        <dbReference type="ARBA" id="ARBA00022555"/>
    </source>
</evidence>
<dbReference type="PANTHER" id="PTHR11586">
    <property type="entry name" value="TRNA-AMINOACYLATION COFACTOR ARC1 FAMILY MEMBER"/>
    <property type="match status" value="1"/>
</dbReference>
<dbReference type="HAMAP" id="MF_00122">
    <property type="entry name" value="GatC"/>
    <property type="match status" value="1"/>
</dbReference>
<dbReference type="InterPro" id="IPR051270">
    <property type="entry name" value="Tyrosine-tRNA_ligase_regulator"/>
</dbReference>
<evidence type="ECO:0000313" key="8">
    <source>
        <dbReference type="Proteomes" id="UP000256970"/>
    </source>
</evidence>
<dbReference type="FunFam" id="2.40.50.140:FF:000225">
    <property type="entry name" value="tyrosine--tRNA ligase, cytoplasmic"/>
    <property type="match status" value="1"/>
</dbReference>
<dbReference type="EC" id="6.3.5.-" evidence="3"/>
<keyword evidence="3" id="KW-0496">Mitochondrion</keyword>
<dbReference type="GO" id="GO:0009507">
    <property type="term" value="C:chloroplast"/>
    <property type="evidence" value="ECO:0007669"/>
    <property type="project" value="UniProtKB-SubCell"/>
</dbReference>
<evidence type="ECO:0000256" key="2">
    <source>
        <dbReference type="ARBA" id="ARBA00022884"/>
    </source>
</evidence>
<keyword evidence="2 4" id="KW-0694">RNA-binding</keyword>
<dbReference type="AlphaFoldDB" id="A0A383WE12"/>
<dbReference type="CDD" id="cd02799">
    <property type="entry name" value="tRNA_bind_EMAP-II_like"/>
    <property type="match status" value="1"/>
</dbReference>
<comment type="subunit">
    <text evidence="3">Subunit of the heterotrimeric GatCAB amidotransferase (AdT) complex, composed of A, B and C subunits.</text>
</comment>
<dbReference type="InterPro" id="IPR003837">
    <property type="entry name" value="GatC"/>
</dbReference>
<feature type="region of interest" description="Disordered" evidence="5">
    <location>
        <begin position="90"/>
        <end position="109"/>
    </location>
</feature>
<feature type="domain" description="TRNA-binding" evidence="6">
    <location>
        <begin position="170"/>
        <end position="272"/>
    </location>
</feature>
<dbReference type="GO" id="GO:0032543">
    <property type="term" value="P:mitochondrial translation"/>
    <property type="evidence" value="ECO:0007669"/>
    <property type="project" value="UniProtKB-UniRule"/>
</dbReference>
<name>A0A383WE12_TETOB</name>
<dbReference type="Pfam" id="PF02686">
    <property type="entry name" value="GatC"/>
    <property type="match status" value="1"/>
</dbReference>
<dbReference type="Pfam" id="PF01588">
    <property type="entry name" value="tRNA_bind"/>
    <property type="match status" value="1"/>
</dbReference>
<keyword evidence="3" id="KW-0934">Plastid</keyword>
<dbReference type="GO" id="GO:0030956">
    <property type="term" value="C:glutamyl-tRNA(Gln) amidotransferase complex"/>
    <property type="evidence" value="ECO:0007669"/>
    <property type="project" value="UniProtKB-UniRule"/>
</dbReference>
<keyword evidence="8" id="KW-1185">Reference proteome</keyword>
<keyword evidence="3" id="KW-0067">ATP-binding</keyword>
<dbReference type="SUPFAM" id="SSF141000">
    <property type="entry name" value="Glu-tRNAGln amidotransferase C subunit"/>
    <property type="match status" value="1"/>
</dbReference>
<dbReference type="InterPro" id="IPR036113">
    <property type="entry name" value="Asp/Glu-ADT_sf_sub_c"/>
</dbReference>
<dbReference type="Gene3D" id="2.40.50.140">
    <property type="entry name" value="Nucleic acid-binding proteins"/>
    <property type="match status" value="1"/>
</dbReference>
<dbReference type="STRING" id="3088.A0A383WE12"/>
<gene>
    <name evidence="3" type="primary">GATC</name>
    <name evidence="7" type="ORF">BQ4739_LOCUS16189</name>
</gene>
<sequence>MAQIQVTEQEVADWEPKIAGIVDWFGQLQAVDVSGVPPAVHARDEGNVLRPDEPATYGNRAAIMQQVPEQQGGFVRVPKISTGADSAAASSAAGSAGSSMDAGAGRMATTPQVSDEVLAAVEDSLKELTNMSLAESYALDMEQGIRVLTEEEVAALAAVPEPLSEEEVAALQALDVRVGRIISCEPHPDADSLYVEKIDVGEAEPRTIVSGLRKYVSLEAMLGRPVVVLCNLKPRNMRGIKSNGMLLAASNEEHTEVEPLWPPSSAPGTRVWFGDKAEQAKPMEPNPLQKKKVWEGVQPLLRTDGAHVANFKGNVMQTAEGPVTASTLAGARIG</sequence>
<dbReference type="InterPro" id="IPR002547">
    <property type="entry name" value="tRNA-bd_dom"/>
</dbReference>
<dbReference type="PANTHER" id="PTHR11586:SF47">
    <property type="entry name" value="NUCLEIC ACID-BINDING, OB-FOLD-LIKE PROTEIN"/>
    <property type="match status" value="1"/>
</dbReference>
<dbReference type="Proteomes" id="UP000256970">
    <property type="component" value="Unassembled WGS sequence"/>
</dbReference>
<feature type="compositionally biased region" description="Low complexity" evidence="5">
    <location>
        <begin position="90"/>
        <end position="108"/>
    </location>
</feature>
<accession>A0A383WE12</accession>
<comment type="similarity">
    <text evidence="3">Belongs to the GatC family.</text>
</comment>
<evidence type="ECO:0000313" key="7">
    <source>
        <dbReference type="EMBL" id="SZX75845.1"/>
    </source>
</evidence>
<keyword evidence="3" id="KW-0436">Ligase</keyword>